<dbReference type="PANTHER" id="PTHR35357">
    <property type="entry name" value="OS02G0537100 PROTEIN"/>
    <property type="match status" value="1"/>
</dbReference>
<comment type="caution">
    <text evidence="6">The sequence shown here is derived from an EMBL/GenBank/DDBJ whole genome shotgun (WGS) entry which is preliminary data.</text>
</comment>
<evidence type="ECO:0000313" key="6">
    <source>
        <dbReference type="EMBL" id="KAF0888095.1"/>
    </source>
</evidence>
<keyword evidence="7" id="KW-1185">Reference proteome</keyword>
<dbReference type="AlphaFoldDB" id="A0A6G1BID2"/>
<dbReference type="EMBL" id="SPHZ02000012">
    <property type="protein sequence ID" value="KAF0888095.1"/>
    <property type="molecule type" value="Genomic_DNA"/>
</dbReference>
<dbReference type="InterPro" id="IPR035513">
    <property type="entry name" value="Invertase/methylesterase_inhib"/>
</dbReference>
<protein>
    <recommendedName>
        <fullName evidence="5">Pectinesterase inhibitor domain-containing protein</fullName>
    </recommendedName>
</protein>
<comment type="similarity">
    <text evidence="3">Belongs to the PMEI family.</text>
</comment>
<dbReference type="InterPro" id="IPR006501">
    <property type="entry name" value="Pectinesterase_inhib_dom"/>
</dbReference>
<evidence type="ECO:0000313" key="7">
    <source>
        <dbReference type="Proteomes" id="UP000479710"/>
    </source>
</evidence>
<feature type="chain" id="PRO_5026055183" description="Pectinesterase inhibitor domain-containing protein" evidence="4">
    <location>
        <begin position="30"/>
        <end position="206"/>
    </location>
</feature>
<dbReference type="FunFam" id="1.20.140.40:FF:000007">
    <property type="entry name" value="Pectinesterase inhibitor"/>
    <property type="match status" value="1"/>
</dbReference>
<sequence>MASSPYAAAAATIGAAVLSFLLAVGIADAAPAPEAGAATASPSAAYSLQDACKQTAPHYELCMATLSADRSAKSSDTVGLARVAILAVQKNASETATYLSSIYNDESIENKTLQLQQCLEDCSERYEAAVEQLTDATVALDLGAYAEARTLVAASQAEVKLCQRGCRAVPEHRNILTLRNGEVDRLCSIALTITKLIRPSPNNTAE</sequence>
<gene>
    <name evidence="6" type="ORF">E2562_010803</name>
</gene>
<evidence type="ECO:0000256" key="1">
    <source>
        <dbReference type="ARBA" id="ARBA00022729"/>
    </source>
</evidence>
<keyword evidence="2" id="KW-1015">Disulfide bond</keyword>
<dbReference type="Proteomes" id="UP000479710">
    <property type="component" value="Unassembled WGS sequence"/>
</dbReference>
<dbReference type="OrthoDB" id="841681at2759"/>
<evidence type="ECO:0000256" key="2">
    <source>
        <dbReference type="ARBA" id="ARBA00023157"/>
    </source>
</evidence>
<dbReference type="CDD" id="cd15801">
    <property type="entry name" value="PMEI-like_1"/>
    <property type="match status" value="1"/>
</dbReference>
<dbReference type="SMART" id="SM00856">
    <property type="entry name" value="PMEI"/>
    <property type="match status" value="1"/>
</dbReference>
<name>A0A6G1BID2_9ORYZ</name>
<accession>A0A6G1BID2</accession>
<dbReference type="NCBIfam" id="TIGR01614">
    <property type="entry name" value="PME_inhib"/>
    <property type="match status" value="1"/>
</dbReference>
<evidence type="ECO:0000256" key="4">
    <source>
        <dbReference type="SAM" id="SignalP"/>
    </source>
</evidence>
<dbReference type="PANTHER" id="PTHR35357:SF8">
    <property type="entry name" value="OS01G0111000 PROTEIN"/>
    <property type="match status" value="1"/>
</dbReference>
<organism evidence="6 7">
    <name type="scientific">Oryza meyeriana var. granulata</name>
    <dbReference type="NCBI Taxonomy" id="110450"/>
    <lineage>
        <taxon>Eukaryota</taxon>
        <taxon>Viridiplantae</taxon>
        <taxon>Streptophyta</taxon>
        <taxon>Embryophyta</taxon>
        <taxon>Tracheophyta</taxon>
        <taxon>Spermatophyta</taxon>
        <taxon>Magnoliopsida</taxon>
        <taxon>Liliopsida</taxon>
        <taxon>Poales</taxon>
        <taxon>Poaceae</taxon>
        <taxon>BOP clade</taxon>
        <taxon>Oryzoideae</taxon>
        <taxon>Oryzeae</taxon>
        <taxon>Oryzinae</taxon>
        <taxon>Oryza</taxon>
        <taxon>Oryza meyeriana</taxon>
    </lineage>
</organism>
<dbReference type="Pfam" id="PF04043">
    <property type="entry name" value="PMEI"/>
    <property type="match status" value="1"/>
</dbReference>
<dbReference type="SUPFAM" id="SSF101148">
    <property type="entry name" value="Plant invertase/pectin methylesterase inhibitor"/>
    <property type="match status" value="1"/>
</dbReference>
<dbReference type="Gene3D" id="1.20.140.40">
    <property type="entry name" value="Invertase/pectin methylesterase inhibitor family protein"/>
    <property type="match status" value="1"/>
</dbReference>
<evidence type="ECO:0000256" key="3">
    <source>
        <dbReference type="ARBA" id="ARBA00038471"/>
    </source>
</evidence>
<reference evidence="6 7" key="1">
    <citation type="submission" date="2019-11" db="EMBL/GenBank/DDBJ databases">
        <title>Whole genome sequence of Oryza granulata.</title>
        <authorList>
            <person name="Li W."/>
        </authorList>
    </citation>
    <scope>NUCLEOTIDE SEQUENCE [LARGE SCALE GENOMIC DNA]</scope>
    <source>
        <strain evidence="7">cv. Menghai</strain>
        <tissue evidence="6">Leaf</tissue>
    </source>
</reference>
<dbReference type="GO" id="GO:0004857">
    <property type="term" value="F:enzyme inhibitor activity"/>
    <property type="evidence" value="ECO:0007669"/>
    <property type="project" value="InterPro"/>
</dbReference>
<feature type="domain" description="Pectinesterase inhibitor" evidence="5">
    <location>
        <begin position="43"/>
        <end position="193"/>
    </location>
</feature>
<evidence type="ECO:0000259" key="5">
    <source>
        <dbReference type="SMART" id="SM00856"/>
    </source>
</evidence>
<feature type="signal peptide" evidence="4">
    <location>
        <begin position="1"/>
        <end position="29"/>
    </location>
</feature>
<keyword evidence="1 4" id="KW-0732">Signal</keyword>
<proteinExistence type="inferred from homology"/>